<dbReference type="InterPro" id="IPR001264">
    <property type="entry name" value="Glyco_trans_51"/>
</dbReference>
<dbReference type="GO" id="GO:0071555">
    <property type="term" value="P:cell wall organization"/>
    <property type="evidence" value="ECO:0007669"/>
    <property type="project" value="UniProtKB-KW"/>
</dbReference>
<keyword evidence="12" id="KW-0573">Peptidoglycan synthesis</keyword>
<dbReference type="Proteomes" id="UP000295361">
    <property type="component" value="Unassembled WGS sequence"/>
</dbReference>
<evidence type="ECO:0000256" key="17">
    <source>
        <dbReference type="ARBA" id="ARBA00049902"/>
    </source>
</evidence>
<keyword evidence="13 19" id="KW-0472">Membrane</keyword>
<keyword evidence="23" id="KW-1185">Reference proteome</keyword>
<evidence type="ECO:0000256" key="12">
    <source>
        <dbReference type="ARBA" id="ARBA00022984"/>
    </source>
</evidence>
<comment type="pathway">
    <text evidence="2">Cell wall biogenesis; peptidoglycan biosynthesis.</text>
</comment>
<comment type="similarity">
    <text evidence="3">In the C-terminal section; belongs to the transpeptidase family.</text>
</comment>
<feature type="domain" description="Penicillin-binding protein transpeptidase" evidence="20">
    <location>
        <begin position="436"/>
        <end position="667"/>
    </location>
</feature>
<organism evidence="22 23">
    <name type="scientific">Roseateles toxinivorans</name>
    <dbReference type="NCBI Taxonomy" id="270368"/>
    <lineage>
        <taxon>Bacteria</taxon>
        <taxon>Pseudomonadati</taxon>
        <taxon>Pseudomonadota</taxon>
        <taxon>Betaproteobacteria</taxon>
        <taxon>Burkholderiales</taxon>
        <taxon>Sphaerotilaceae</taxon>
        <taxon>Roseateles</taxon>
    </lineage>
</organism>
<feature type="domain" description="Glycosyl transferase family 51" evidence="21">
    <location>
        <begin position="84"/>
        <end position="259"/>
    </location>
</feature>
<evidence type="ECO:0000256" key="19">
    <source>
        <dbReference type="SAM" id="Phobius"/>
    </source>
</evidence>
<dbReference type="GO" id="GO:0005886">
    <property type="term" value="C:plasma membrane"/>
    <property type="evidence" value="ECO:0007669"/>
    <property type="project" value="UniProtKB-SubCell"/>
</dbReference>
<evidence type="ECO:0000256" key="6">
    <source>
        <dbReference type="ARBA" id="ARBA00022645"/>
    </source>
</evidence>
<comment type="catalytic activity">
    <reaction evidence="16">
        <text>Preferential cleavage: (Ac)2-L-Lys-D-Ala-|-D-Ala. Also transpeptidation of peptidyl-alanyl moieties that are N-acyl substituents of D-alanine.</text>
        <dbReference type="EC" id="3.4.16.4"/>
    </reaction>
</comment>
<dbReference type="InParanoid" id="A0A4R6QPY7"/>
<keyword evidence="11" id="KW-0133">Cell shape</keyword>
<dbReference type="Gene3D" id="3.40.710.10">
    <property type="entry name" value="DD-peptidase/beta-lactamase superfamily"/>
    <property type="match status" value="2"/>
</dbReference>
<evidence type="ECO:0000256" key="5">
    <source>
        <dbReference type="ARBA" id="ARBA00022475"/>
    </source>
</evidence>
<evidence type="ECO:0000313" key="23">
    <source>
        <dbReference type="Proteomes" id="UP000295361"/>
    </source>
</evidence>
<dbReference type="EMBL" id="SNXS01000002">
    <property type="protein sequence ID" value="TDP72532.1"/>
    <property type="molecule type" value="Genomic_DNA"/>
</dbReference>
<dbReference type="GO" id="GO:0008360">
    <property type="term" value="P:regulation of cell shape"/>
    <property type="evidence" value="ECO:0007669"/>
    <property type="project" value="UniProtKB-KW"/>
</dbReference>
<evidence type="ECO:0000313" key="22">
    <source>
        <dbReference type="EMBL" id="TDP72532.1"/>
    </source>
</evidence>
<name>A0A4R6QPY7_9BURK</name>
<dbReference type="GO" id="GO:0006508">
    <property type="term" value="P:proteolysis"/>
    <property type="evidence" value="ECO:0007669"/>
    <property type="project" value="UniProtKB-KW"/>
</dbReference>
<proteinExistence type="inferred from homology"/>
<dbReference type="SUPFAM" id="SSF53955">
    <property type="entry name" value="Lysozyme-like"/>
    <property type="match status" value="1"/>
</dbReference>
<gene>
    <name evidence="22" type="ORF">DES47_102277</name>
</gene>
<keyword evidence="19" id="KW-1133">Transmembrane helix</keyword>
<dbReference type="PANTHER" id="PTHR32282:SF11">
    <property type="entry name" value="PENICILLIN-BINDING PROTEIN 1B"/>
    <property type="match status" value="1"/>
</dbReference>
<dbReference type="AlphaFoldDB" id="A0A4R6QPY7"/>
<evidence type="ECO:0000256" key="1">
    <source>
        <dbReference type="ARBA" id="ARBA00004236"/>
    </source>
</evidence>
<keyword evidence="6" id="KW-0121">Carboxypeptidase</keyword>
<evidence type="ECO:0000256" key="13">
    <source>
        <dbReference type="ARBA" id="ARBA00023136"/>
    </source>
</evidence>
<dbReference type="InterPro" id="IPR023346">
    <property type="entry name" value="Lysozyme-like_dom_sf"/>
</dbReference>
<keyword evidence="8" id="KW-0328">Glycosyltransferase</keyword>
<evidence type="ECO:0000259" key="20">
    <source>
        <dbReference type="Pfam" id="PF00905"/>
    </source>
</evidence>
<dbReference type="InterPro" id="IPR036950">
    <property type="entry name" value="PBP_transglycosylase"/>
</dbReference>
<evidence type="ECO:0000256" key="2">
    <source>
        <dbReference type="ARBA" id="ARBA00004752"/>
    </source>
</evidence>
<evidence type="ECO:0000256" key="15">
    <source>
        <dbReference type="ARBA" id="ARBA00023316"/>
    </source>
</evidence>
<evidence type="ECO:0000256" key="9">
    <source>
        <dbReference type="ARBA" id="ARBA00022679"/>
    </source>
</evidence>
<evidence type="ECO:0000256" key="18">
    <source>
        <dbReference type="SAM" id="MobiDB-lite"/>
    </source>
</evidence>
<evidence type="ECO:0000259" key="21">
    <source>
        <dbReference type="Pfam" id="PF00912"/>
    </source>
</evidence>
<evidence type="ECO:0000256" key="11">
    <source>
        <dbReference type="ARBA" id="ARBA00022960"/>
    </source>
</evidence>
<dbReference type="GO" id="GO:0009002">
    <property type="term" value="F:serine-type D-Ala-D-Ala carboxypeptidase activity"/>
    <property type="evidence" value="ECO:0007669"/>
    <property type="project" value="UniProtKB-EC"/>
</dbReference>
<evidence type="ECO:0000256" key="3">
    <source>
        <dbReference type="ARBA" id="ARBA00007090"/>
    </source>
</evidence>
<dbReference type="OrthoDB" id="9766909at2"/>
<keyword evidence="5" id="KW-1003">Cell membrane</keyword>
<dbReference type="Pfam" id="PF00905">
    <property type="entry name" value="Transpeptidase"/>
    <property type="match status" value="1"/>
</dbReference>
<dbReference type="InterPro" id="IPR012338">
    <property type="entry name" value="Beta-lactam/transpept-like"/>
</dbReference>
<keyword evidence="15" id="KW-0961">Cell wall biogenesis/degradation</keyword>
<keyword evidence="10" id="KW-0378">Hydrolase</keyword>
<feature type="transmembrane region" description="Helical" evidence="19">
    <location>
        <begin position="35"/>
        <end position="59"/>
    </location>
</feature>
<keyword evidence="9" id="KW-0808">Transferase</keyword>
<keyword evidence="7" id="KW-0645">Protease</keyword>
<accession>A0A4R6QPY7</accession>
<dbReference type="GO" id="GO:0009252">
    <property type="term" value="P:peptidoglycan biosynthetic process"/>
    <property type="evidence" value="ECO:0007669"/>
    <property type="project" value="UniProtKB-UniPathway"/>
</dbReference>
<evidence type="ECO:0000256" key="10">
    <source>
        <dbReference type="ARBA" id="ARBA00022801"/>
    </source>
</evidence>
<feature type="region of interest" description="Disordered" evidence="18">
    <location>
        <begin position="743"/>
        <end position="777"/>
    </location>
</feature>
<protein>
    <submittedName>
        <fullName evidence="22">Penicillin-binding protein 1A</fullName>
    </submittedName>
</protein>
<dbReference type="GO" id="GO:0008955">
    <property type="term" value="F:peptidoglycan glycosyltransferase activity"/>
    <property type="evidence" value="ECO:0007669"/>
    <property type="project" value="UniProtKB-EC"/>
</dbReference>
<dbReference type="GO" id="GO:0030288">
    <property type="term" value="C:outer membrane-bounded periplasmic space"/>
    <property type="evidence" value="ECO:0007669"/>
    <property type="project" value="TreeGrafter"/>
</dbReference>
<keyword evidence="19" id="KW-0812">Transmembrane</keyword>
<dbReference type="GO" id="GO:0008658">
    <property type="term" value="F:penicillin binding"/>
    <property type="evidence" value="ECO:0007669"/>
    <property type="project" value="InterPro"/>
</dbReference>
<dbReference type="SUPFAM" id="SSF56601">
    <property type="entry name" value="beta-lactamase/transpeptidase-like"/>
    <property type="match status" value="1"/>
</dbReference>
<dbReference type="InterPro" id="IPR050396">
    <property type="entry name" value="Glycosyltr_51/Transpeptidase"/>
</dbReference>
<comment type="similarity">
    <text evidence="4">In the N-terminal section; belongs to the glycosyltransferase 51 family.</text>
</comment>
<dbReference type="Pfam" id="PF00912">
    <property type="entry name" value="Transgly"/>
    <property type="match status" value="1"/>
</dbReference>
<keyword evidence="14" id="KW-0511">Multifunctional enzyme</keyword>
<dbReference type="InterPro" id="IPR001460">
    <property type="entry name" value="PCN-bd_Tpept"/>
</dbReference>
<evidence type="ECO:0000256" key="8">
    <source>
        <dbReference type="ARBA" id="ARBA00022676"/>
    </source>
</evidence>
<comment type="caution">
    <text evidence="22">The sequence shown here is derived from an EMBL/GenBank/DDBJ whole genome shotgun (WGS) entry which is preliminary data.</text>
</comment>
<dbReference type="UniPathway" id="UPA00219"/>
<dbReference type="Gene3D" id="1.10.3810.10">
    <property type="entry name" value="Biosynthetic peptidoglycan transglycosylase-like"/>
    <property type="match status" value="1"/>
</dbReference>
<sequence>MAIDVSPMDNPSHSDMINKAEPLLRRVNSRAVVRLTLWGVAAVALMLMLAAGVYFAMLLKSAPSANELKRAEAARASVLLTVDGQPLASFSRVQQEHVTLDQMSPHLLSALVATEDARFYEHHGIDLWRTAAALLRTAQGRVEGGSTITQQLARKLFPDEIGRERNIERKLKEMIVAVRLERNFSKPQILEAYLNNADFLYNVVGIEMAARTYCDKSAAELDLLESATLVGMLKGTAYYNPVLHPTRSKQRRNLVLAQMVRRGMLPVADYRRLAEEPLRISLNRQTDKTDAAPHFVAQVRKWLVDWAALHNYNLYTDGLVVHTTLDARLQEAATRAVERQADALQAVADVEWAQAGARVVATTPDAYVAAQRKVAPFAHLWKSRPELLSTFARETPEYRDAAAAAPGDDGPVLNRLLADSAFLDRLKRGKTRLEAGFLAVDPSTGEVKAWVGSRDFDVDQYDHVSQASRQPGSTFKAFVYGAALESGISPDRIYQDAAVEYALSDGKVWRPTDMQGATNEPMTLRDGLVYSKNTITVQVSQKVGVARVAALARAMGVELSPLDAVPSLALGTSPVTLAEMVNAYATIAHQGERVQPVLVKRITDRHGVVVAEPVALRRRAMAEGNAIELLDMMRGVIARGTGTAVRTRFGIVGDVAGKTGTTQRNNDGWFILMHPHLVAGAWVGFNDARVAMRSSYWGQGGHNAVLLVGDFFREGIKGGWLDGKAVFPPSRRPPPVRVDLAALSAAEESADDAMDEAGAARAETPPEPASAPADAPR</sequence>
<dbReference type="PANTHER" id="PTHR32282">
    <property type="entry name" value="BINDING PROTEIN TRANSPEPTIDASE, PUTATIVE-RELATED"/>
    <property type="match status" value="1"/>
</dbReference>
<evidence type="ECO:0000256" key="16">
    <source>
        <dbReference type="ARBA" id="ARBA00034000"/>
    </source>
</evidence>
<evidence type="ECO:0000256" key="4">
    <source>
        <dbReference type="ARBA" id="ARBA00007739"/>
    </source>
</evidence>
<reference evidence="22 23" key="1">
    <citation type="submission" date="2019-03" db="EMBL/GenBank/DDBJ databases">
        <title>Genomic Encyclopedia of Type Strains, Phase IV (KMG-IV): sequencing the most valuable type-strain genomes for metagenomic binning, comparative biology and taxonomic classification.</title>
        <authorList>
            <person name="Goeker M."/>
        </authorList>
    </citation>
    <scope>NUCLEOTIDE SEQUENCE [LARGE SCALE GENOMIC DNA]</scope>
    <source>
        <strain evidence="22 23">DSM 16998</strain>
    </source>
</reference>
<comment type="subcellular location">
    <subcellularLocation>
        <location evidence="1">Cell membrane</location>
    </subcellularLocation>
</comment>
<evidence type="ECO:0000256" key="14">
    <source>
        <dbReference type="ARBA" id="ARBA00023268"/>
    </source>
</evidence>
<evidence type="ECO:0000256" key="7">
    <source>
        <dbReference type="ARBA" id="ARBA00022670"/>
    </source>
</evidence>
<comment type="catalytic activity">
    <reaction evidence="17">
        <text>[GlcNAc-(1-&gt;4)-Mur2Ac(oyl-L-Ala-gamma-D-Glu-L-Lys-D-Ala-D-Ala)](n)-di-trans,octa-cis-undecaprenyl diphosphate + beta-D-GlcNAc-(1-&gt;4)-Mur2Ac(oyl-L-Ala-gamma-D-Glu-L-Lys-D-Ala-D-Ala)-di-trans,octa-cis-undecaprenyl diphosphate = [GlcNAc-(1-&gt;4)-Mur2Ac(oyl-L-Ala-gamma-D-Glu-L-Lys-D-Ala-D-Ala)](n+1)-di-trans,octa-cis-undecaprenyl diphosphate + di-trans,octa-cis-undecaprenyl diphosphate + H(+)</text>
        <dbReference type="Rhea" id="RHEA:23708"/>
        <dbReference type="Rhea" id="RHEA-COMP:9602"/>
        <dbReference type="Rhea" id="RHEA-COMP:9603"/>
        <dbReference type="ChEBI" id="CHEBI:15378"/>
        <dbReference type="ChEBI" id="CHEBI:58405"/>
        <dbReference type="ChEBI" id="CHEBI:60033"/>
        <dbReference type="ChEBI" id="CHEBI:78435"/>
        <dbReference type="EC" id="2.4.99.28"/>
    </reaction>
</comment>